<dbReference type="Pfam" id="PF08843">
    <property type="entry name" value="AbiEii"/>
    <property type="match status" value="1"/>
</dbReference>
<gene>
    <name evidence="1" type="ORF">COZ78_02685</name>
</gene>
<comment type="caution">
    <text evidence="1">The sequence shown here is derived from an EMBL/GenBank/DDBJ whole genome shotgun (WGS) entry which is preliminary data.</text>
</comment>
<accession>A0A2M7IXV2</accession>
<dbReference type="AlphaFoldDB" id="A0A2M7IXV2"/>
<reference evidence="2" key="1">
    <citation type="submission" date="2017-09" db="EMBL/GenBank/DDBJ databases">
        <title>Depth-based differentiation of microbial function through sediment-hosted aquifers and enrichment of novel symbionts in the deep terrestrial subsurface.</title>
        <authorList>
            <person name="Probst A.J."/>
            <person name="Ladd B."/>
            <person name="Jarett J.K."/>
            <person name="Geller-Mcgrath D.E."/>
            <person name="Sieber C.M.K."/>
            <person name="Emerson J.B."/>
            <person name="Anantharaman K."/>
            <person name="Thomas B.C."/>
            <person name="Malmstrom R."/>
            <person name="Stieglmeier M."/>
            <person name="Klingl A."/>
            <person name="Woyke T."/>
            <person name="Ryan C.M."/>
            <person name="Banfield J.F."/>
        </authorList>
    </citation>
    <scope>NUCLEOTIDE SEQUENCE [LARGE SCALE GENOMIC DNA]</scope>
</reference>
<dbReference type="InterPro" id="IPR014942">
    <property type="entry name" value="AbiEii"/>
</dbReference>
<sequence>MYLELLPAAIKKTFELLGNSGLVSNFYLAGGTGLALYLGHRYSYDLDFFSLKDFDESAIIQRFSLFNINRDGCKTIS</sequence>
<name>A0A2M7IXV2_9BACT</name>
<proteinExistence type="predicted"/>
<protein>
    <recommendedName>
        <fullName evidence="3">Nucleotidyl transferase AbiEii/AbiGii toxin family protein</fullName>
    </recommendedName>
</protein>
<dbReference type="Proteomes" id="UP000230505">
    <property type="component" value="Unassembled WGS sequence"/>
</dbReference>
<dbReference type="EMBL" id="PFHV01000071">
    <property type="protein sequence ID" value="PIX03013.1"/>
    <property type="molecule type" value="Genomic_DNA"/>
</dbReference>
<evidence type="ECO:0008006" key="3">
    <source>
        <dbReference type="Google" id="ProtNLM"/>
    </source>
</evidence>
<evidence type="ECO:0000313" key="1">
    <source>
        <dbReference type="EMBL" id="PIX03013.1"/>
    </source>
</evidence>
<evidence type="ECO:0000313" key="2">
    <source>
        <dbReference type="Proteomes" id="UP000230505"/>
    </source>
</evidence>
<organism evidence="1 2">
    <name type="scientific">bacterium (Candidatus Gribaldobacteria) CG_4_8_14_3_um_filter_42_11</name>
    <dbReference type="NCBI Taxonomy" id="2014267"/>
    <lineage>
        <taxon>Bacteria</taxon>
        <taxon>Candidatus Gribaldobacteria</taxon>
    </lineage>
</organism>